<comment type="function">
    <text evidence="4">Catalyzes the conversion of cyclic dehypoxanthine futalosine (cyclic DHFL) into 1,4-dihydroxy-6-naphthoate, a step in the biosynthesis of menaquinone (MK, vitamin K2).</text>
</comment>
<reference evidence="6" key="1">
    <citation type="submission" date="2018-02" db="EMBL/GenBank/DDBJ databases">
        <authorList>
            <person name="Hausmann B."/>
        </authorList>
    </citation>
    <scope>NUCLEOTIDE SEQUENCE [LARGE SCALE GENOMIC DNA]</scope>
    <source>
        <strain evidence="6">Peat soil MAG SbA5</strain>
    </source>
</reference>
<gene>
    <name evidence="4" type="primary">mqnD</name>
    <name evidence="5" type="ORF">SBA5_500010</name>
</gene>
<keyword evidence="3 4" id="KW-0456">Lyase</keyword>
<comment type="similarity">
    <text evidence="4">Belongs to the MqnA/MqnD family. MqnD subfamily.</text>
</comment>
<dbReference type="InterPro" id="IPR003773">
    <property type="entry name" value="Menaquinone_biosynth"/>
</dbReference>
<dbReference type="AlphaFoldDB" id="A0A2N9LRC0"/>
<name>A0A2N9LRC0_9BACT</name>
<evidence type="ECO:0000256" key="3">
    <source>
        <dbReference type="ARBA" id="ARBA00023239"/>
    </source>
</evidence>
<dbReference type="PANTHER" id="PTHR37167">
    <property type="entry name" value="1,4-DIHYDROXY-6-NAPHTOATE SYNTHASE"/>
    <property type="match status" value="1"/>
</dbReference>
<keyword evidence="2 4" id="KW-0474">Menaquinone biosynthesis</keyword>
<dbReference type="Pfam" id="PF02621">
    <property type="entry name" value="VitK2_biosynth"/>
    <property type="match status" value="1"/>
</dbReference>
<feature type="active site" description="Proton acceptor" evidence="4">
    <location>
        <position position="162"/>
    </location>
</feature>
<dbReference type="PANTHER" id="PTHR37167:SF1">
    <property type="entry name" value="1,4-DIHYDROXY-6-NAPHTOATE SYNTHASE"/>
    <property type="match status" value="1"/>
</dbReference>
<evidence type="ECO:0000256" key="4">
    <source>
        <dbReference type="HAMAP-Rule" id="MF_00996"/>
    </source>
</evidence>
<organism evidence="5 6">
    <name type="scientific">Candidatus Sulfuritelmatomonas gaucii</name>
    <dbReference type="NCBI Taxonomy" id="2043161"/>
    <lineage>
        <taxon>Bacteria</taxon>
        <taxon>Pseudomonadati</taxon>
        <taxon>Acidobacteriota</taxon>
        <taxon>Terriglobia</taxon>
        <taxon>Terriglobales</taxon>
        <taxon>Acidobacteriaceae</taxon>
        <taxon>Candidatus Sulfuritelmatomonas</taxon>
    </lineage>
</organism>
<comment type="catalytic activity">
    <reaction evidence="4">
        <text>cyclic dehypoxanthinylfutalosinate = 1,4-dihydroxy-6-naphthoate + dihydroxyacetone</text>
        <dbReference type="Rhea" id="RHEA:33087"/>
        <dbReference type="ChEBI" id="CHEBI:16016"/>
        <dbReference type="ChEBI" id="CHEBI:64254"/>
        <dbReference type="ChEBI" id="CHEBI:64270"/>
        <dbReference type="EC" id="4.1.99.29"/>
    </reaction>
</comment>
<dbReference type="HAMAP" id="MF_00996">
    <property type="entry name" value="MqnD"/>
    <property type="match status" value="1"/>
</dbReference>
<sequence length="290" mass="32227">MSTQTPEIAKPVSPIEISIAHSPDSDDAFMFYGLATKKVRVPGYRFTHTLCDIETLNRRAREEAFYDVTAISFHAYPYLQQSYALMGCGGSVGEGYGPMIVASRKLTPKDLSQVRVAVPGALTTAYLTLKIFNPAIETVTVPFDRIIPEIQAGKYEAGLIIHEGQLTYSTSGLFKVIDFGVWWRETTGLVLPLGGNAIRRSLGAKTHNVISKALRDSISHALDHREQALEYAMQFARDLDSTMASHFVSMYVNDRTLDYGPDGREAIRKLLTMGYQRGIIPIEPQIDFVD</sequence>
<evidence type="ECO:0000256" key="1">
    <source>
        <dbReference type="ARBA" id="ARBA00004863"/>
    </source>
</evidence>
<dbReference type="CDD" id="cd13636">
    <property type="entry name" value="PBP2_Af1704"/>
    <property type="match status" value="1"/>
</dbReference>
<comment type="pathway">
    <text evidence="1 4">Quinol/quinone metabolism; menaquinone biosynthesis.</text>
</comment>
<dbReference type="EC" id="4.1.99.29" evidence="4"/>
<proteinExistence type="inferred from homology"/>
<accession>A0A2N9LRC0</accession>
<dbReference type="UniPathway" id="UPA00079"/>
<comment type="caution">
    <text evidence="4">Lacks conserved residue(s) required for the propagation of feature annotation.</text>
</comment>
<protein>
    <recommendedName>
        <fullName evidence="4">1,4-dihydroxy-6-naphtoate synthase</fullName>
        <ecNumber evidence="4">4.1.99.29</ecNumber>
    </recommendedName>
    <alternativeName>
        <fullName evidence="4">Menaquinone biosynthetic enzyme MqnD</fullName>
    </alternativeName>
</protein>
<dbReference type="EMBL" id="OKRB01000109">
    <property type="protein sequence ID" value="SPE25789.1"/>
    <property type="molecule type" value="Genomic_DNA"/>
</dbReference>
<dbReference type="SUPFAM" id="SSF53850">
    <property type="entry name" value="Periplasmic binding protein-like II"/>
    <property type="match status" value="1"/>
</dbReference>
<dbReference type="InterPro" id="IPR030869">
    <property type="entry name" value="MqnD"/>
</dbReference>
<evidence type="ECO:0000313" key="6">
    <source>
        <dbReference type="Proteomes" id="UP000239735"/>
    </source>
</evidence>
<feature type="binding site" evidence="4">
    <location>
        <begin position="124"/>
        <end position="125"/>
    </location>
    <ligand>
        <name>substrate</name>
    </ligand>
</feature>
<dbReference type="GO" id="GO:0009234">
    <property type="term" value="P:menaquinone biosynthetic process"/>
    <property type="evidence" value="ECO:0007669"/>
    <property type="project" value="UniProtKB-UniRule"/>
</dbReference>
<dbReference type="Proteomes" id="UP000239735">
    <property type="component" value="Unassembled WGS sequence"/>
</dbReference>
<dbReference type="GO" id="GO:0016830">
    <property type="term" value="F:carbon-carbon lyase activity"/>
    <property type="evidence" value="ECO:0007669"/>
    <property type="project" value="UniProtKB-UniRule"/>
</dbReference>
<evidence type="ECO:0000313" key="5">
    <source>
        <dbReference type="EMBL" id="SPE25789.1"/>
    </source>
</evidence>
<evidence type="ECO:0000256" key="2">
    <source>
        <dbReference type="ARBA" id="ARBA00022428"/>
    </source>
</evidence>
<dbReference type="Gene3D" id="3.40.190.10">
    <property type="entry name" value="Periplasmic binding protein-like II"/>
    <property type="match status" value="2"/>
</dbReference>